<dbReference type="Proteomes" id="UP001500427">
    <property type="component" value="Unassembled WGS sequence"/>
</dbReference>
<dbReference type="EMBL" id="BAABIW010000009">
    <property type="protein sequence ID" value="GAA5022585.1"/>
    <property type="molecule type" value="Genomic_DNA"/>
</dbReference>
<feature type="transmembrane region" description="Helical" evidence="1">
    <location>
        <begin position="20"/>
        <end position="36"/>
    </location>
</feature>
<comment type="caution">
    <text evidence="2">The sequence shown here is derived from an EMBL/GenBank/DDBJ whole genome shotgun (WGS) entry which is preliminary data.</text>
</comment>
<evidence type="ECO:0000313" key="3">
    <source>
        <dbReference type="Proteomes" id="UP001500427"/>
    </source>
</evidence>
<dbReference type="RefSeq" id="WP_345506642.1">
    <property type="nucleotide sequence ID" value="NZ_BAABIW010000009.1"/>
</dbReference>
<accession>A0ABP9J9X2</accession>
<feature type="transmembrane region" description="Helical" evidence="1">
    <location>
        <begin position="42"/>
        <end position="59"/>
    </location>
</feature>
<evidence type="ECO:0008006" key="4">
    <source>
        <dbReference type="Google" id="ProtNLM"/>
    </source>
</evidence>
<sequence length="130" mass="14299">MTEPTPEQEITFAREKAKRTLPVALLVLLALVAMYLPLPKRFVAVLPLVIAIVLTVRLLRFLSSRRGREKVWPAVTLVISIMLLSTLAMQVAFYDSVSAYEECLAGAQTGIAQDACAQLRDSGMLGLIVR</sequence>
<protein>
    <recommendedName>
        <fullName evidence="4">AI-2E family transporter</fullName>
    </recommendedName>
</protein>
<keyword evidence="1" id="KW-0472">Membrane</keyword>
<reference evidence="3" key="1">
    <citation type="journal article" date="2019" name="Int. J. Syst. Evol. Microbiol.">
        <title>The Global Catalogue of Microorganisms (GCM) 10K type strain sequencing project: providing services to taxonomists for standard genome sequencing and annotation.</title>
        <authorList>
            <consortium name="The Broad Institute Genomics Platform"/>
            <consortium name="The Broad Institute Genome Sequencing Center for Infectious Disease"/>
            <person name="Wu L."/>
            <person name="Ma J."/>
        </authorList>
    </citation>
    <scope>NUCLEOTIDE SEQUENCE [LARGE SCALE GENOMIC DNA]</scope>
    <source>
        <strain evidence="3">JCM 17687</strain>
    </source>
</reference>
<gene>
    <name evidence="2" type="ORF">GCM10023258_13040</name>
</gene>
<feature type="transmembrane region" description="Helical" evidence="1">
    <location>
        <begin position="71"/>
        <end position="94"/>
    </location>
</feature>
<evidence type="ECO:0000256" key="1">
    <source>
        <dbReference type="SAM" id="Phobius"/>
    </source>
</evidence>
<keyword evidence="1" id="KW-0812">Transmembrane</keyword>
<keyword evidence="3" id="KW-1185">Reference proteome</keyword>
<proteinExistence type="predicted"/>
<name>A0ABP9J9X2_9MICO</name>
<keyword evidence="1" id="KW-1133">Transmembrane helix</keyword>
<organism evidence="2 3">
    <name type="scientific">Terrabacter aeriphilus</name>
    <dbReference type="NCBI Taxonomy" id="515662"/>
    <lineage>
        <taxon>Bacteria</taxon>
        <taxon>Bacillati</taxon>
        <taxon>Actinomycetota</taxon>
        <taxon>Actinomycetes</taxon>
        <taxon>Micrococcales</taxon>
        <taxon>Intrasporangiaceae</taxon>
        <taxon>Terrabacter</taxon>
    </lineage>
</organism>
<evidence type="ECO:0000313" key="2">
    <source>
        <dbReference type="EMBL" id="GAA5022585.1"/>
    </source>
</evidence>